<reference evidence="4" key="1">
    <citation type="submission" date="2017-08" db="EMBL/GenBank/DDBJ databases">
        <authorList>
            <person name="Varghese N."/>
            <person name="Submissions S."/>
        </authorList>
    </citation>
    <scope>NUCLEOTIDE SEQUENCE [LARGE SCALE GENOMIC DNA]</scope>
    <source>
        <strain evidence="4">USBA17B2</strain>
    </source>
</reference>
<dbReference type="RefSeq" id="WP_097188051.1">
    <property type="nucleotide sequence ID" value="NZ_OBQK01000005.1"/>
</dbReference>
<name>A0A285VNN4_9MICO</name>
<protein>
    <recommendedName>
        <fullName evidence="5">Anti-sigma-D factor RsdA to sigma factor binding region</fullName>
    </recommendedName>
</protein>
<feature type="transmembrane region" description="Helical" evidence="2">
    <location>
        <begin position="82"/>
        <end position="102"/>
    </location>
</feature>
<feature type="compositionally biased region" description="Basic and acidic residues" evidence="1">
    <location>
        <begin position="309"/>
        <end position="323"/>
    </location>
</feature>
<keyword evidence="2" id="KW-1133">Transmembrane helix</keyword>
<proteinExistence type="predicted"/>
<evidence type="ECO:0000256" key="1">
    <source>
        <dbReference type="SAM" id="MobiDB-lite"/>
    </source>
</evidence>
<keyword evidence="4" id="KW-1185">Reference proteome</keyword>
<gene>
    <name evidence="3" type="ORF">SAMN05421879_105151</name>
</gene>
<organism evidence="3 4">
    <name type="scientific">Ornithinimicrobium cerasi</name>
    <dbReference type="NCBI Taxonomy" id="2248773"/>
    <lineage>
        <taxon>Bacteria</taxon>
        <taxon>Bacillati</taxon>
        <taxon>Actinomycetota</taxon>
        <taxon>Actinomycetes</taxon>
        <taxon>Micrococcales</taxon>
        <taxon>Ornithinimicrobiaceae</taxon>
        <taxon>Ornithinimicrobium</taxon>
    </lineage>
</organism>
<evidence type="ECO:0008006" key="5">
    <source>
        <dbReference type="Google" id="ProtNLM"/>
    </source>
</evidence>
<feature type="compositionally biased region" description="Pro residues" evidence="1">
    <location>
        <begin position="465"/>
        <end position="484"/>
    </location>
</feature>
<feature type="compositionally biased region" description="Low complexity" evidence="1">
    <location>
        <begin position="389"/>
        <end position="405"/>
    </location>
</feature>
<keyword evidence="2" id="KW-0472">Membrane</keyword>
<feature type="region of interest" description="Disordered" evidence="1">
    <location>
        <begin position="134"/>
        <end position="484"/>
    </location>
</feature>
<feature type="compositionally biased region" description="Low complexity" evidence="1">
    <location>
        <begin position="136"/>
        <end position="152"/>
    </location>
</feature>
<dbReference type="AlphaFoldDB" id="A0A285VNN4"/>
<dbReference type="Proteomes" id="UP000219688">
    <property type="component" value="Unassembled WGS sequence"/>
</dbReference>
<evidence type="ECO:0000313" key="3">
    <source>
        <dbReference type="EMBL" id="SOC55573.1"/>
    </source>
</evidence>
<feature type="compositionally biased region" description="Pro residues" evidence="1">
    <location>
        <begin position="443"/>
        <end position="455"/>
    </location>
</feature>
<evidence type="ECO:0000256" key="2">
    <source>
        <dbReference type="SAM" id="Phobius"/>
    </source>
</evidence>
<accession>A0A285VNN4</accession>
<dbReference type="EMBL" id="OBQK01000005">
    <property type="protein sequence ID" value="SOC55573.1"/>
    <property type="molecule type" value="Genomic_DNA"/>
</dbReference>
<evidence type="ECO:0000313" key="4">
    <source>
        <dbReference type="Proteomes" id="UP000219688"/>
    </source>
</evidence>
<feature type="compositionally biased region" description="Low complexity" evidence="1">
    <location>
        <begin position="214"/>
        <end position="232"/>
    </location>
</feature>
<keyword evidence="2" id="KW-0812">Transmembrane</keyword>
<sequence length="484" mass="47693">MSDIARLDHHDLDRAELLLDDLGARRVDAGRTEDPVVAALAAWVESIDAPGGGAQVAPTRPPATVTTLPVRRRRPRRTARRVVAGSVLTAVVLAGSSVAAALTGSQVPLLTAVGTVLVDVVPLPEEMWGRSAEVGATAPPTQPAAEAWWTPTGTPAGSAVQQVAKDFPPGPRTAVTGTADGASPGDPARPGDLVDTPRPSPGGAGPAEVPPRTSPSAPAASDPGPDAQPASSRSQGQSLLLPREAVPAAQGRPPAVSLPPAATPPGRGTDHVVVRATGPEDAPGPARVEGGGTQGRAKVPQPPSGVDVLEVRERSAEPDRSEKPVPPPHAGPTAPDPGKELPPRSGASAGPDGRGPVDPVLPPAAGGPEERPDQPAGATPPAQGVGTLPVDAAPVDAGAPPVDAGTPPVEAGAPPPDAGTPPVEAGAPPVDAGTPPEDADDPAPGPDGIPGPPELPGQAAAPAAPTTPVPPPPPTPTLPVPPVP</sequence>